<sequence>MQQTYNNLFEHLPDSSKIWIYQNQGAIPQEVQKAIQAKLDVFVRQWAAHKVQLYGASAILEDYFIVLAVDENMTAASGCSIDSSVHFIKELEKEFNLRLFDRLHVLIEENGEKKIVHFSDVSKHKGATFFDPMVTCLGELRTTWMKVVE</sequence>
<evidence type="ECO:0000313" key="1">
    <source>
        <dbReference type="EMBL" id="MBC9812607.1"/>
    </source>
</evidence>
<dbReference type="AlphaFoldDB" id="A0A8J6TSY3"/>
<name>A0A8J6TSY3_9FLAO</name>
<evidence type="ECO:0000313" key="2">
    <source>
        <dbReference type="Proteomes" id="UP000652681"/>
    </source>
</evidence>
<gene>
    <name evidence="1" type="ORF">H9Y05_09005</name>
</gene>
<reference evidence="1" key="1">
    <citation type="submission" date="2020-09" db="EMBL/GenBank/DDBJ databases">
        <title>Taishania pollutisoli gen. nov., sp. nov., Isolated from Tetrabromobisphenol A-Contaminated Soil.</title>
        <authorList>
            <person name="Chen Q."/>
        </authorList>
    </citation>
    <scope>NUCLEOTIDE SEQUENCE</scope>
    <source>
        <strain evidence="1">CZZ-1</strain>
    </source>
</reference>
<comment type="caution">
    <text evidence="1">The sequence shown here is derived from an EMBL/GenBank/DDBJ whole genome shotgun (WGS) entry which is preliminary data.</text>
</comment>
<dbReference type="RefSeq" id="WP_216714085.1">
    <property type="nucleotide sequence ID" value="NZ_JACVEL010000005.1"/>
</dbReference>
<dbReference type="Proteomes" id="UP000652681">
    <property type="component" value="Unassembled WGS sequence"/>
</dbReference>
<accession>A0A8J6TSY3</accession>
<evidence type="ECO:0008006" key="3">
    <source>
        <dbReference type="Google" id="ProtNLM"/>
    </source>
</evidence>
<protein>
    <recommendedName>
        <fullName evidence="3">ABC transporter ATPase</fullName>
    </recommendedName>
</protein>
<organism evidence="1 2">
    <name type="scientific">Taishania pollutisoli</name>
    <dbReference type="NCBI Taxonomy" id="2766479"/>
    <lineage>
        <taxon>Bacteria</taxon>
        <taxon>Pseudomonadati</taxon>
        <taxon>Bacteroidota</taxon>
        <taxon>Flavobacteriia</taxon>
        <taxon>Flavobacteriales</taxon>
        <taxon>Crocinitomicaceae</taxon>
        <taxon>Taishania</taxon>
    </lineage>
</organism>
<keyword evidence="2" id="KW-1185">Reference proteome</keyword>
<dbReference type="EMBL" id="JACVEL010000005">
    <property type="protein sequence ID" value="MBC9812607.1"/>
    <property type="molecule type" value="Genomic_DNA"/>
</dbReference>
<proteinExistence type="predicted"/>